<keyword evidence="10" id="KW-0675">Receptor</keyword>
<dbReference type="PANTHER" id="PTHR11923:SF109">
    <property type="entry name" value="SENSORY NEURON MEMBRANE PROTEIN 2"/>
    <property type="match status" value="1"/>
</dbReference>
<evidence type="ECO:0000256" key="1">
    <source>
        <dbReference type="ARBA" id="ARBA00004236"/>
    </source>
</evidence>
<keyword evidence="3" id="KW-1003">Cell membrane</keyword>
<keyword evidence="6" id="KW-0552">Olfaction</keyword>
<dbReference type="PRINTS" id="PR01609">
    <property type="entry name" value="CD36FAMILY"/>
</dbReference>
<evidence type="ECO:0000256" key="10">
    <source>
        <dbReference type="ARBA" id="ARBA00023170"/>
    </source>
</evidence>
<evidence type="ECO:0000256" key="9">
    <source>
        <dbReference type="ARBA" id="ARBA00023157"/>
    </source>
</evidence>
<gene>
    <name evidence="14" type="ORF">HHI36_004180</name>
</gene>
<dbReference type="GO" id="GO:0007608">
    <property type="term" value="P:sensory perception of smell"/>
    <property type="evidence" value="ECO:0007669"/>
    <property type="project" value="UniProtKB-KW"/>
</dbReference>
<accession>A0ABD2NS18</accession>
<dbReference type="Pfam" id="PF01130">
    <property type="entry name" value="CD36"/>
    <property type="match status" value="1"/>
</dbReference>
<reference evidence="14 15" key="1">
    <citation type="journal article" date="2021" name="BMC Biol.">
        <title>Horizontally acquired antibacterial genes associated with adaptive radiation of ladybird beetles.</title>
        <authorList>
            <person name="Li H.S."/>
            <person name="Tang X.F."/>
            <person name="Huang Y.H."/>
            <person name="Xu Z.Y."/>
            <person name="Chen M.L."/>
            <person name="Du X.Y."/>
            <person name="Qiu B.Y."/>
            <person name="Chen P.T."/>
            <person name="Zhang W."/>
            <person name="Slipinski A."/>
            <person name="Escalona H.E."/>
            <person name="Waterhouse R.M."/>
            <person name="Zwick A."/>
            <person name="Pang H."/>
        </authorList>
    </citation>
    <scope>NUCLEOTIDE SEQUENCE [LARGE SCALE GENOMIC DNA]</scope>
    <source>
        <strain evidence="14">SYSU2018</strain>
    </source>
</reference>
<keyword evidence="8 13" id="KW-0472">Membrane</keyword>
<dbReference type="GO" id="GO:0005886">
    <property type="term" value="C:plasma membrane"/>
    <property type="evidence" value="ECO:0007669"/>
    <property type="project" value="UniProtKB-SubCell"/>
</dbReference>
<evidence type="ECO:0000256" key="2">
    <source>
        <dbReference type="ARBA" id="ARBA00010532"/>
    </source>
</evidence>
<evidence type="ECO:0000256" key="6">
    <source>
        <dbReference type="ARBA" id="ARBA00022725"/>
    </source>
</evidence>
<evidence type="ECO:0000256" key="3">
    <source>
        <dbReference type="ARBA" id="ARBA00022475"/>
    </source>
</evidence>
<comment type="caution">
    <text evidence="14">The sequence shown here is derived from an EMBL/GenBank/DDBJ whole genome shotgun (WGS) entry which is preliminary data.</text>
</comment>
<evidence type="ECO:0000256" key="5">
    <source>
        <dbReference type="ARBA" id="ARBA00022692"/>
    </source>
</evidence>
<comment type="subcellular location">
    <subcellularLocation>
        <location evidence="1">Cell membrane</location>
    </subcellularLocation>
</comment>
<dbReference type="Proteomes" id="UP001516400">
    <property type="component" value="Unassembled WGS sequence"/>
</dbReference>
<evidence type="ECO:0000256" key="12">
    <source>
        <dbReference type="ARBA" id="ARBA00040645"/>
    </source>
</evidence>
<keyword evidence="9" id="KW-1015">Disulfide bond</keyword>
<organism evidence="14 15">
    <name type="scientific">Cryptolaemus montrouzieri</name>
    <dbReference type="NCBI Taxonomy" id="559131"/>
    <lineage>
        <taxon>Eukaryota</taxon>
        <taxon>Metazoa</taxon>
        <taxon>Ecdysozoa</taxon>
        <taxon>Arthropoda</taxon>
        <taxon>Hexapoda</taxon>
        <taxon>Insecta</taxon>
        <taxon>Pterygota</taxon>
        <taxon>Neoptera</taxon>
        <taxon>Endopterygota</taxon>
        <taxon>Coleoptera</taxon>
        <taxon>Polyphaga</taxon>
        <taxon>Cucujiformia</taxon>
        <taxon>Coccinelloidea</taxon>
        <taxon>Coccinellidae</taxon>
        <taxon>Scymninae</taxon>
        <taxon>Scymnini</taxon>
        <taxon>Cryptolaemus</taxon>
    </lineage>
</organism>
<evidence type="ECO:0000313" key="14">
    <source>
        <dbReference type="EMBL" id="KAL3280955.1"/>
    </source>
</evidence>
<feature type="transmembrane region" description="Helical" evidence="13">
    <location>
        <begin position="444"/>
        <end position="465"/>
    </location>
</feature>
<dbReference type="EMBL" id="JABFTP020000144">
    <property type="protein sequence ID" value="KAL3280955.1"/>
    <property type="molecule type" value="Genomic_DNA"/>
</dbReference>
<comment type="similarity">
    <text evidence="2">Belongs to the CD36 family.</text>
</comment>
<proteinExistence type="inferred from homology"/>
<dbReference type="InterPro" id="IPR002159">
    <property type="entry name" value="CD36_fam"/>
</dbReference>
<keyword evidence="4" id="KW-0716">Sensory transduction</keyword>
<evidence type="ECO:0000256" key="7">
    <source>
        <dbReference type="ARBA" id="ARBA00022989"/>
    </source>
</evidence>
<keyword evidence="11" id="KW-0325">Glycoprotein</keyword>
<sequence>MLVRGTDQWHRFKQLPFNLTYNVSIFEVSNAEDVINKGDRPNLTEKGPYVYDEIIRKVNIVFNEDNETITYQRKTELYFNQEISGPNLSENDTVKMINPAYVAILQMVKMILPEVILITTKKGIQSCMNAMFEDGLLMTNYTVRQLLFDGYKICDFNNKKCTVLGISLCKEFINRSKSIEEVIDKTTNEHYMKFSFLNYKIDLFDGVYNVETGTEDINEVGNIKNWDYSNYSTFWGEDHNTCNVIKGTDGTLYAPHVTEDSQIYAYSTDICRNTKMEYNGPGSYKDIEGYYFRTSPTMFNSSDPPNDCFCINQTMGVDGKPTCFLDGVMDMYPCMGAPVLLSYPHFLYANPKYVNALDGDIKPDPKKHELFVLLDKYLGVPLEGHKRAQMNIVLRPISEFKKVTGKLPQTVLPIIWIDEGLELPPVGMDMINNLFYNTLKLVNILKWTFIGITFGLTVISCILLYNHLYSS</sequence>
<dbReference type="AlphaFoldDB" id="A0ABD2NS18"/>
<keyword evidence="7 13" id="KW-1133">Transmembrane helix</keyword>
<evidence type="ECO:0000256" key="13">
    <source>
        <dbReference type="SAM" id="Phobius"/>
    </source>
</evidence>
<evidence type="ECO:0000256" key="8">
    <source>
        <dbReference type="ARBA" id="ARBA00023136"/>
    </source>
</evidence>
<keyword evidence="5 13" id="KW-0812">Transmembrane</keyword>
<name>A0ABD2NS18_9CUCU</name>
<evidence type="ECO:0000313" key="15">
    <source>
        <dbReference type="Proteomes" id="UP001516400"/>
    </source>
</evidence>
<keyword evidence="15" id="KW-1185">Reference proteome</keyword>
<protein>
    <recommendedName>
        <fullName evidence="12">Sensory neuron membrane protein 2</fullName>
    </recommendedName>
</protein>
<dbReference type="PANTHER" id="PTHR11923">
    <property type="entry name" value="SCAVENGER RECEPTOR CLASS B TYPE-1 SR-B1"/>
    <property type="match status" value="1"/>
</dbReference>
<evidence type="ECO:0000256" key="4">
    <source>
        <dbReference type="ARBA" id="ARBA00022606"/>
    </source>
</evidence>
<evidence type="ECO:0000256" key="11">
    <source>
        <dbReference type="ARBA" id="ARBA00023180"/>
    </source>
</evidence>